<protein>
    <submittedName>
        <fullName evidence="1">RNase H domain-containing protein</fullName>
    </submittedName>
</protein>
<evidence type="ECO:0000313" key="1">
    <source>
        <dbReference type="EMBL" id="QSS56367.1"/>
    </source>
</evidence>
<dbReference type="InterPro" id="IPR051678">
    <property type="entry name" value="AGP_Transferase"/>
</dbReference>
<evidence type="ECO:0000313" key="2">
    <source>
        <dbReference type="Proteomes" id="UP000663419"/>
    </source>
</evidence>
<name>A0A8A1LWQ8_AJEC8</name>
<dbReference type="SUPFAM" id="SSF56112">
    <property type="entry name" value="Protein kinase-like (PK-like)"/>
    <property type="match status" value="1"/>
</dbReference>
<dbReference type="InterPro" id="IPR011009">
    <property type="entry name" value="Kinase-like_dom_sf"/>
</dbReference>
<dbReference type="AlphaFoldDB" id="A0A8A1LWQ8"/>
<dbReference type="Proteomes" id="UP000663419">
    <property type="component" value="Chromosome 5"/>
</dbReference>
<sequence>MVVSHLLSSTFAKHNLVTRSNACEPPASSQPQFSKMSNQRYNAPVFLHAKFDVSALLHLVQRLRNVPCTCDLTQRPRSGSLNWSIFLTFDDGVEWVFRSPRTCSSLDEETAGVVLASEAATIKYIRENSSIPVPEVFYYSPTRLNEIGVPFILMSKAQGSPLSTRSWHPQPYQIPKTAPRQCLKQQEKEKIMRQLGDIISRLSHLRFDTMGSLFEEEGCFSVKTCLSPGLLLQDRHTLQEFFRGPFCSEKDYYKSLLSAFLQHIQFLTLEHHAFFAPVPVPAEYNSYDSYLSATDKWNDFVTLGSKIDSSKNRLDYFIAGQFIKSMIPSFTTESDATMSSFEAGYPLHHPDLSVNNIFVDEDYNITCIIDWAFSSSVPIAMLLATPGLPHPRDEIEPALDSAFRARVAKYFMREKNVTLHQTVWEMTRKVRLFTRLTHLDALQDYNLFTELYALIYGQQMSDIPTMFKEQYGEPAVLDMEKILAADDQSSSDIERNEKAYFSNVEPMRHTLSKKLTLASAMSRGFVADRKLWHWIEDAEIL</sequence>
<organism evidence="1 2">
    <name type="scientific">Ajellomyces capsulatus (strain H88)</name>
    <name type="common">Darling's disease fungus</name>
    <name type="synonym">Histoplasma capsulatum</name>
    <dbReference type="NCBI Taxonomy" id="544711"/>
    <lineage>
        <taxon>Eukaryota</taxon>
        <taxon>Fungi</taxon>
        <taxon>Dikarya</taxon>
        <taxon>Ascomycota</taxon>
        <taxon>Pezizomycotina</taxon>
        <taxon>Eurotiomycetes</taxon>
        <taxon>Eurotiomycetidae</taxon>
        <taxon>Onygenales</taxon>
        <taxon>Ajellomycetaceae</taxon>
        <taxon>Histoplasma</taxon>
    </lineage>
</organism>
<gene>
    <name evidence="1" type="ORF">I7I53_04555</name>
</gene>
<proteinExistence type="predicted"/>
<dbReference type="EMBL" id="CP069106">
    <property type="protein sequence ID" value="QSS56367.1"/>
    <property type="molecule type" value="Genomic_DNA"/>
</dbReference>
<dbReference type="VEuPathDB" id="FungiDB:I7I53_04555"/>
<accession>A0A8A1LWQ8</accession>
<dbReference type="PANTHER" id="PTHR21310">
    <property type="entry name" value="AMINOGLYCOSIDE PHOSPHOTRANSFERASE-RELATED-RELATED"/>
    <property type="match status" value="1"/>
</dbReference>
<dbReference type="PANTHER" id="PTHR21310:SF15">
    <property type="entry name" value="AMINOGLYCOSIDE PHOSPHOTRANSFERASE DOMAIN-CONTAINING PROTEIN"/>
    <property type="match status" value="1"/>
</dbReference>
<reference evidence="1" key="1">
    <citation type="submission" date="2021-01" db="EMBL/GenBank/DDBJ databases">
        <title>Chromosome-level genome assembly of a human fungal pathogen reveals clustering of transcriptionally co-regulated genes.</title>
        <authorList>
            <person name="Voorhies M."/>
            <person name="Cohen S."/>
            <person name="Shea T.P."/>
            <person name="Petrus S."/>
            <person name="Munoz J.F."/>
            <person name="Poplawski S."/>
            <person name="Goldman W.E."/>
            <person name="Michael T."/>
            <person name="Cuomo C.A."/>
            <person name="Sil A."/>
            <person name="Beyhan S."/>
        </authorList>
    </citation>
    <scope>NUCLEOTIDE SEQUENCE</scope>
    <source>
        <strain evidence="1">H88</strain>
    </source>
</reference>